<evidence type="ECO:0000256" key="8">
    <source>
        <dbReference type="RuleBase" id="RU004324"/>
    </source>
</evidence>
<dbReference type="SUPFAM" id="SSF53271">
    <property type="entry name" value="PRTase-like"/>
    <property type="match status" value="2"/>
</dbReference>
<dbReference type="RefSeq" id="WP_154526307.1">
    <property type="nucleotide sequence ID" value="NZ_JAQYJL010000029.1"/>
</dbReference>
<dbReference type="PANTHER" id="PTHR10210:SF32">
    <property type="entry name" value="RIBOSE-PHOSPHATE PYROPHOSPHOKINASE 2"/>
    <property type="match status" value="1"/>
</dbReference>
<dbReference type="Gene3D" id="3.40.50.2020">
    <property type="match status" value="2"/>
</dbReference>
<keyword evidence="5 11" id="KW-0418">Kinase</keyword>
<feature type="domain" description="Ribose-phosphate pyrophosphokinase N-terminal" evidence="10">
    <location>
        <begin position="19"/>
        <end position="167"/>
    </location>
</feature>
<accession>A0A6L5XAB2</accession>
<keyword evidence="3 8" id="KW-0545">Nucleotide biosynthesis</keyword>
<dbReference type="GO" id="GO:0005737">
    <property type="term" value="C:cytoplasm"/>
    <property type="evidence" value="ECO:0007669"/>
    <property type="project" value="TreeGrafter"/>
</dbReference>
<comment type="catalytic activity">
    <reaction evidence="7">
        <text>D-ribose 5-phosphate + ATP = 5-phospho-alpha-D-ribose 1-diphosphate + AMP + H(+)</text>
        <dbReference type="Rhea" id="RHEA:15609"/>
        <dbReference type="ChEBI" id="CHEBI:15378"/>
        <dbReference type="ChEBI" id="CHEBI:30616"/>
        <dbReference type="ChEBI" id="CHEBI:58017"/>
        <dbReference type="ChEBI" id="CHEBI:78346"/>
        <dbReference type="ChEBI" id="CHEBI:456215"/>
        <dbReference type="EC" id="2.7.6.1"/>
    </reaction>
</comment>
<reference evidence="11 12" key="1">
    <citation type="submission" date="2019-08" db="EMBL/GenBank/DDBJ databases">
        <title>In-depth cultivation of the pig gut microbiome towards novel bacterial diversity and tailored functional studies.</title>
        <authorList>
            <person name="Wylensek D."/>
            <person name="Hitch T.C.A."/>
            <person name="Clavel T."/>
        </authorList>
    </citation>
    <scope>NUCLEOTIDE SEQUENCE [LARGE SCALE GENOMIC DNA]</scope>
    <source>
        <strain evidence="11 12">Oil+RF-744-WCA-WT-11</strain>
    </source>
</reference>
<proteinExistence type="inferred from homology"/>
<dbReference type="NCBIfam" id="TIGR01251">
    <property type="entry name" value="ribP_PPkin"/>
    <property type="match status" value="1"/>
</dbReference>
<evidence type="ECO:0000313" key="11">
    <source>
        <dbReference type="EMBL" id="MSS15452.1"/>
    </source>
</evidence>
<dbReference type="Pfam" id="PF13793">
    <property type="entry name" value="Pribosyltran_N"/>
    <property type="match status" value="1"/>
</dbReference>
<evidence type="ECO:0000256" key="1">
    <source>
        <dbReference type="ARBA" id="ARBA00013247"/>
    </source>
</evidence>
<dbReference type="Proteomes" id="UP000481852">
    <property type="component" value="Unassembled WGS sequence"/>
</dbReference>
<evidence type="ECO:0000259" key="10">
    <source>
        <dbReference type="Pfam" id="PF13793"/>
    </source>
</evidence>
<keyword evidence="2" id="KW-0808">Transferase</keyword>
<evidence type="ECO:0000256" key="4">
    <source>
        <dbReference type="ARBA" id="ARBA00022741"/>
    </source>
</evidence>
<dbReference type="GO" id="GO:0000287">
    <property type="term" value="F:magnesium ion binding"/>
    <property type="evidence" value="ECO:0007669"/>
    <property type="project" value="InterPro"/>
</dbReference>
<organism evidence="11 12">
    <name type="scientific">Porcincola intestinalis</name>
    <dbReference type="NCBI Taxonomy" id="2606632"/>
    <lineage>
        <taxon>Bacteria</taxon>
        <taxon>Bacillati</taxon>
        <taxon>Bacillota</taxon>
        <taxon>Clostridia</taxon>
        <taxon>Lachnospirales</taxon>
        <taxon>Lachnospiraceae</taxon>
        <taxon>Porcincola</taxon>
    </lineage>
</organism>
<dbReference type="GO" id="GO:0004749">
    <property type="term" value="F:ribose phosphate diphosphokinase activity"/>
    <property type="evidence" value="ECO:0007669"/>
    <property type="project" value="UniProtKB-EC"/>
</dbReference>
<evidence type="ECO:0000313" key="12">
    <source>
        <dbReference type="Proteomes" id="UP000481852"/>
    </source>
</evidence>
<dbReference type="InterPro" id="IPR029099">
    <property type="entry name" value="Pribosyltran_N"/>
</dbReference>
<keyword evidence="6" id="KW-0067">ATP-binding</keyword>
<dbReference type="GO" id="GO:0006164">
    <property type="term" value="P:purine nucleotide biosynthetic process"/>
    <property type="evidence" value="ECO:0007669"/>
    <property type="project" value="TreeGrafter"/>
</dbReference>
<dbReference type="InterPro" id="IPR000836">
    <property type="entry name" value="PRTase_dom"/>
</dbReference>
<dbReference type="InterPro" id="IPR029057">
    <property type="entry name" value="PRTase-like"/>
</dbReference>
<evidence type="ECO:0000256" key="6">
    <source>
        <dbReference type="ARBA" id="ARBA00022840"/>
    </source>
</evidence>
<dbReference type="Pfam" id="PF00156">
    <property type="entry name" value="Pribosyltran"/>
    <property type="match status" value="1"/>
</dbReference>
<dbReference type="NCBIfam" id="NF005299">
    <property type="entry name" value="PRK06827.1"/>
    <property type="match status" value="1"/>
</dbReference>
<dbReference type="EMBL" id="VULZ01000011">
    <property type="protein sequence ID" value="MSS15452.1"/>
    <property type="molecule type" value="Genomic_DNA"/>
</dbReference>
<dbReference type="AlphaFoldDB" id="A0A6L5XAB2"/>
<protein>
    <recommendedName>
        <fullName evidence="1">ribose-phosphate diphosphokinase</fullName>
        <ecNumber evidence="1">2.7.6.1</ecNumber>
    </recommendedName>
</protein>
<keyword evidence="12" id="KW-1185">Reference proteome</keyword>
<name>A0A6L5XAB2_9FIRM</name>
<dbReference type="GO" id="GO:0002189">
    <property type="term" value="C:ribose phosphate diphosphokinase complex"/>
    <property type="evidence" value="ECO:0007669"/>
    <property type="project" value="TreeGrafter"/>
</dbReference>
<dbReference type="GO" id="GO:0005524">
    <property type="term" value="F:ATP binding"/>
    <property type="evidence" value="ECO:0007669"/>
    <property type="project" value="UniProtKB-KW"/>
</dbReference>
<dbReference type="CDD" id="cd06223">
    <property type="entry name" value="PRTases_typeI"/>
    <property type="match status" value="1"/>
</dbReference>
<comment type="similarity">
    <text evidence="8">Belongs to the ribose-phosphate pyrophosphokinase family.</text>
</comment>
<evidence type="ECO:0000256" key="7">
    <source>
        <dbReference type="ARBA" id="ARBA00049535"/>
    </source>
</evidence>
<comment type="caution">
    <text evidence="11">The sequence shown here is derived from an EMBL/GenBank/DDBJ whole genome shotgun (WGS) entry which is preliminary data.</text>
</comment>
<keyword evidence="4" id="KW-0547">Nucleotide-binding</keyword>
<evidence type="ECO:0000259" key="9">
    <source>
        <dbReference type="Pfam" id="PF00156"/>
    </source>
</evidence>
<dbReference type="GO" id="GO:0016301">
    <property type="term" value="F:kinase activity"/>
    <property type="evidence" value="ECO:0007669"/>
    <property type="project" value="UniProtKB-KW"/>
</dbReference>
<dbReference type="InterPro" id="IPR005946">
    <property type="entry name" value="Rib-P_diPkinase"/>
</dbReference>
<dbReference type="PANTHER" id="PTHR10210">
    <property type="entry name" value="RIBOSE-PHOSPHATE DIPHOSPHOKINASE FAMILY MEMBER"/>
    <property type="match status" value="1"/>
</dbReference>
<dbReference type="GO" id="GO:0006015">
    <property type="term" value="P:5-phosphoribose 1-diphosphate biosynthetic process"/>
    <property type="evidence" value="ECO:0007669"/>
    <property type="project" value="TreeGrafter"/>
</dbReference>
<sequence>MTTAAKRNRESLPVGDLGIIALQSSKELGSKVNDYIVEWRSERDHRHKALPQLEGYARDNYLIRTENPRFGSGEGKGIIYDSIRGEDLYILIDVCNYSLTYKMRGKTNHMSPDDHFLDLERMISAIGGKARRINIIMPYLYESRQTGRNGRESLDCAQALKDLVQMGVENIITFDAHEPRIQNAIPLSGFENFRPIYQFIKGLYRACPTFDVSPDRLLIVSPDEGGASRAIYMANVLGVDMGMFYKRRDYTTTVNGQHPIVAHEFLGADVAGKDVVIIDDMISSGEGVIEIAKQLKKRKAERIFICATFGLFTDGLEKFDKAYKKGLFNAILTTNLTYQKPGLLEREWYQSCDLSKFIALIIDTLNHDGSLSELLNPVDRINKFLAKKGVVRATDAETSV</sequence>
<dbReference type="EC" id="2.7.6.1" evidence="1"/>
<evidence type="ECO:0000256" key="3">
    <source>
        <dbReference type="ARBA" id="ARBA00022727"/>
    </source>
</evidence>
<evidence type="ECO:0000256" key="2">
    <source>
        <dbReference type="ARBA" id="ARBA00022679"/>
    </source>
</evidence>
<feature type="domain" description="Phosphoribosyltransferase" evidence="9">
    <location>
        <begin position="217"/>
        <end position="343"/>
    </location>
</feature>
<gene>
    <name evidence="11" type="ORF">FYJ35_10460</name>
</gene>
<evidence type="ECO:0000256" key="5">
    <source>
        <dbReference type="ARBA" id="ARBA00022777"/>
    </source>
</evidence>